<evidence type="ECO:0000256" key="1">
    <source>
        <dbReference type="ARBA" id="ARBA00004196"/>
    </source>
</evidence>
<comment type="similarity">
    <text evidence="2">Belongs to the bacterial solute-binding protein 8 family.</text>
</comment>
<dbReference type="RefSeq" id="WP_425435625.1">
    <property type="nucleotide sequence ID" value="NZ_FPCG01000009.1"/>
</dbReference>
<dbReference type="PANTHER" id="PTHR30532:SF24">
    <property type="entry name" value="FERRIC ENTEROBACTIN-BINDING PERIPLASMIC PROTEIN FEPB"/>
    <property type="match status" value="1"/>
</dbReference>
<evidence type="ECO:0000313" key="9">
    <source>
        <dbReference type="EMBL" id="SFV24097.1"/>
    </source>
</evidence>
<keyword evidence="3" id="KW-0813">Transport</keyword>
<protein>
    <submittedName>
        <fullName evidence="9">Iron complex transport system substrate-binding protein</fullName>
    </submittedName>
</protein>
<dbReference type="SUPFAM" id="SSF53807">
    <property type="entry name" value="Helical backbone' metal receptor"/>
    <property type="match status" value="1"/>
</dbReference>
<evidence type="ECO:0000256" key="3">
    <source>
        <dbReference type="ARBA" id="ARBA00022448"/>
    </source>
</evidence>
<feature type="coiled-coil region" evidence="5">
    <location>
        <begin position="203"/>
        <end position="230"/>
    </location>
</feature>
<evidence type="ECO:0000256" key="7">
    <source>
        <dbReference type="SAM" id="SignalP"/>
    </source>
</evidence>
<evidence type="ECO:0000256" key="6">
    <source>
        <dbReference type="SAM" id="MobiDB-lite"/>
    </source>
</evidence>
<dbReference type="PANTHER" id="PTHR30532">
    <property type="entry name" value="IRON III DICITRATE-BINDING PERIPLASMIC PROTEIN"/>
    <property type="match status" value="1"/>
</dbReference>
<feature type="compositionally biased region" description="Low complexity" evidence="6">
    <location>
        <begin position="44"/>
        <end position="57"/>
    </location>
</feature>
<dbReference type="InterPro" id="IPR051313">
    <property type="entry name" value="Bact_iron-sidero_bind"/>
</dbReference>
<keyword evidence="4 7" id="KW-0732">Signal</keyword>
<dbReference type="AlphaFoldDB" id="A0A1I7MQ83"/>
<keyword evidence="10" id="KW-1185">Reference proteome</keyword>
<evidence type="ECO:0000256" key="5">
    <source>
        <dbReference type="SAM" id="Coils"/>
    </source>
</evidence>
<evidence type="ECO:0000256" key="4">
    <source>
        <dbReference type="ARBA" id="ARBA00022729"/>
    </source>
</evidence>
<name>A0A1I7MQ83_9MICC</name>
<dbReference type="GO" id="GO:1901678">
    <property type="term" value="P:iron coordination entity transport"/>
    <property type="evidence" value="ECO:0007669"/>
    <property type="project" value="UniProtKB-ARBA"/>
</dbReference>
<dbReference type="GO" id="GO:0030288">
    <property type="term" value="C:outer membrane-bounded periplasmic space"/>
    <property type="evidence" value="ECO:0007669"/>
    <property type="project" value="TreeGrafter"/>
</dbReference>
<accession>A0A1I7MQ83</accession>
<evidence type="ECO:0000313" key="10">
    <source>
        <dbReference type="Proteomes" id="UP000198881"/>
    </source>
</evidence>
<feature type="domain" description="Fe/B12 periplasmic-binding" evidence="8">
    <location>
        <begin position="82"/>
        <end position="360"/>
    </location>
</feature>
<evidence type="ECO:0000259" key="8">
    <source>
        <dbReference type="PROSITE" id="PS50983"/>
    </source>
</evidence>
<dbReference type="Gene3D" id="3.40.50.1980">
    <property type="entry name" value="Nitrogenase molybdenum iron protein domain"/>
    <property type="match status" value="2"/>
</dbReference>
<dbReference type="STRING" id="574650.SAMN04487966_109125"/>
<sequence length="371" mass="38869">MTSSSLTSRPQRTRKHSALTIGAAVLSLTLLAGCSTGPSGGSGTSSTPSGAATTESTDSTAQFPRTVEHVYGTTEIPEQPERVATVSWVNQDVALSLGVVPVGMAAVEFGGNAGQSTDWFDAALQEHGGTAPEKYSEADGIDFEAIAALEPDVILAAYSGITQEDYDKLSDIAPVVAYPKDAPAFGTSWQDSTRLIGQALGKDAEAEAVVQDVEEQVAQAAQEHPALKDTTFLYGTIDPAAADQISLYTKVDNRPKFLESLGMTEAPVMAEQDAQGQFFITWSPERADELESDVFISWAADASVGETIAADPLLGSIPAVANDSLLLQTDQQETLSVSAASPLSIPWALENVLPEIAETAEAAEEASSSQQ</sequence>
<dbReference type="EMBL" id="FPCG01000009">
    <property type="protein sequence ID" value="SFV24097.1"/>
    <property type="molecule type" value="Genomic_DNA"/>
</dbReference>
<organism evidence="9 10">
    <name type="scientific">Micrococcus terreus</name>
    <dbReference type="NCBI Taxonomy" id="574650"/>
    <lineage>
        <taxon>Bacteria</taxon>
        <taxon>Bacillati</taxon>
        <taxon>Actinomycetota</taxon>
        <taxon>Actinomycetes</taxon>
        <taxon>Micrococcales</taxon>
        <taxon>Micrococcaceae</taxon>
        <taxon>Micrococcus</taxon>
    </lineage>
</organism>
<dbReference type="Proteomes" id="UP000198881">
    <property type="component" value="Unassembled WGS sequence"/>
</dbReference>
<keyword evidence="5" id="KW-0175">Coiled coil</keyword>
<reference evidence="9 10" key="1">
    <citation type="submission" date="2016-10" db="EMBL/GenBank/DDBJ databases">
        <authorList>
            <person name="de Groot N.N."/>
        </authorList>
    </citation>
    <scope>NUCLEOTIDE SEQUENCE [LARGE SCALE GENOMIC DNA]</scope>
    <source>
        <strain evidence="9 10">CGMCC 1.7054</strain>
    </source>
</reference>
<feature type="chain" id="PRO_5039186764" evidence="7">
    <location>
        <begin position="33"/>
        <end position="371"/>
    </location>
</feature>
<dbReference type="PROSITE" id="PS50983">
    <property type="entry name" value="FE_B12_PBP"/>
    <property type="match status" value="1"/>
</dbReference>
<proteinExistence type="inferred from homology"/>
<comment type="subcellular location">
    <subcellularLocation>
        <location evidence="1">Cell envelope</location>
    </subcellularLocation>
</comment>
<feature type="signal peptide" evidence="7">
    <location>
        <begin position="1"/>
        <end position="32"/>
    </location>
</feature>
<gene>
    <name evidence="9" type="ORF">SAMN04487966_109125</name>
</gene>
<feature type="region of interest" description="Disordered" evidence="6">
    <location>
        <begin position="37"/>
        <end position="63"/>
    </location>
</feature>
<dbReference type="Pfam" id="PF01497">
    <property type="entry name" value="Peripla_BP_2"/>
    <property type="match status" value="1"/>
</dbReference>
<dbReference type="InterPro" id="IPR002491">
    <property type="entry name" value="ABC_transptr_periplasmic_BD"/>
</dbReference>
<dbReference type="CDD" id="cd01146">
    <property type="entry name" value="FhuD"/>
    <property type="match status" value="1"/>
</dbReference>
<evidence type="ECO:0000256" key="2">
    <source>
        <dbReference type="ARBA" id="ARBA00008814"/>
    </source>
</evidence>